<proteinExistence type="predicted"/>
<keyword evidence="2" id="KW-1185">Reference proteome</keyword>
<gene>
    <name evidence="1" type="ORF">SAMN05421743_103223</name>
</gene>
<accession>A0A1H3ZEX4</accession>
<organism evidence="1 2">
    <name type="scientific">Thalassobacillus cyri</name>
    <dbReference type="NCBI Taxonomy" id="571932"/>
    <lineage>
        <taxon>Bacteria</taxon>
        <taxon>Bacillati</taxon>
        <taxon>Bacillota</taxon>
        <taxon>Bacilli</taxon>
        <taxon>Bacillales</taxon>
        <taxon>Bacillaceae</taxon>
        <taxon>Thalassobacillus</taxon>
    </lineage>
</organism>
<protein>
    <submittedName>
        <fullName evidence="1">Uncharacterized protein</fullName>
    </submittedName>
</protein>
<reference evidence="1 2" key="1">
    <citation type="submission" date="2016-10" db="EMBL/GenBank/DDBJ databases">
        <authorList>
            <person name="de Groot N.N."/>
        </authorList>
    </citation>
    <scope>NUCLEOTIDE SEQUENCE [LARGE SCALE GENOMIC DNA]</scope>
    <source>
        <strain evidence="1 2">CCM7597</strain>
    </source>
</reference>
<dbReference type="STRING" id="571932.SAMN05421743_103223"/>
<evidence type="ECO:0000313" key="2">
    <source>
        <dbReference type="Proteomes" id="UP000198584"/>
    </source>
</evidence>
<dbReference type="AlphaFoldDB" id="A0A1H3ZEX4"/>
<sequence>MEINPVYVEKLKKLAFDLRHKGVDVKICKKPMIKQLVQRED</sequence>
<evidence type="ECO:0000313" key="1">
    <source>
        <dbReference type="EMBL" id="SEA22309.1"/>
    </source>
</evidence>
<dbReference type="EMBL" id="FNQR01000003">
    <property type="protein sequence ID" value="SEA22309.1"/>
    <property type="molecule type" value="Genomic_DNA"/>
</dbReference>
<name>A0A1H3ZEX4_9BACI</name>
<dbReference type="Proteomes" id="UP000198584">
    <property type="component" value="Unassembled WGS sequence"/>
</dbReference>